<protein>
    <submittedName>
        <fullName evidence="2">Uncharacterized protein</fullName>
    </submittedName>
</protein>
<sequence length="60" mass="6856">MFVLILLNLLMLLFDLKALEISKGKYYKVLNVPDADDLLGIVCKWRTFLGLMVTIPICLI</sequence>
<proteinExistence type="predicted"/>
<dbReference type="AlphaFoldDB" id="A0A2P2N683"/>
<name>A0A2P2N683_RHIMU</name>
<feature type="signal peptide" evidence="1">
    <location>
        <begin position="1"/>
        <end position="18"/>
    </location>
</feature>
<evidence type="ECO:0000313" key="2">
    <source>
        <dbReference type="EMBL" id="MBX38001.1"/>
    </source>
</evidence>
<evidence type="ECO:0000256" key="1">
    <source>
        <dbReference type="SAM" id="SignalP"/>
    </source>
</evidence>
<organism evidence="2">
    <name type="scientific">Rhizophora mucronata</name>
    <name type="common">Asiatic mangrove</name>
    <dbReference type="NCBI Taxonomy" id="61149"/>
    <lineage>
        <taxon>Eukaryota</taxon>
        <taxon>Viridiplantae</taxon>
        <taxon>Streptophyta</taxon>
        <taxon>Embryophyta</taxon>
        <taxon>Tracheophyta</taxon>
        <taxon>Spermatophyta</taxon>
        <taxon>Magnoliopsida</taxon>
        <taxon>eudicotyledons</taxon>
        <taxon>Gunneridae</taxon>
        <taxon>Pentapetalae</taxon>
        <taxon>rosids</taxon>
        <taxon>fabids</taxon>
        <taxon>Malpighiales</taxon>
        <taxon>Rhizophoraceae</taxon>
        <taxon>Rhizophora</taxon>
    </lineage>
</organism>
<feature type="chain" id="PRO_5015190166" evidence="1">
    <location>
        <begin position="19"/>
        <end position="60"/>
    </location>
</feature>
<accession>A0A2P2N683</accession>
<keyword evidence="1" id="KW-0732">Signal</keyword>
<reference evidence="2" key="1">
    <citation type="submission" date="2018-02" db="EMBL/GenBank/DDBJ databases">
        <title>Rhizophora mucronata_Transcriptome.</title>
        <authorList>
            <person name="Meera S.P."/>
            <person name="Sreeshan A."/>
            <person name="Augustine A."/>
        </authorList>
    </citation>
    <scope>NUCLEOTIDE SEQUENCE</scope>
    <source>
        <tissue evidence="2">Leaf</tissue>
    </source>
</reference>
<dbReference type="EMBL" id="GGEC01057517">
    <property type="protein sequence ID" value="MBX38001.1"/>
    <property type="molecule type" value="Transcribed_RNA"/>
</dbReference>